<feature type="domain" description="HTH gntR-type" evidence="5">
    <location>
        <begin position="45"/>
        <end position="113"/>
    </location>
</feature>
<dbReference type="Pfam" id="PF00392">
    <property type="entry name" value="GntR"/>
    <property type="match status" value="1"/>
</dbReference>
<dbReference type="InterPro" id="IPR000524">
    <property type="entry name" value="Tscrpt_reg_HTH_GntR"/>
</dbReference>
<evidence type="ECO:0000256" key="3">
    <source>
        <dbReference type="ARBA" id="ARBA00023163"/>
    </source>
</evidence>
<dbReference type="eggNOG" id="COG2188">
    <property type="taxonomic scope" value="Bacteria"/>
</dbReference>
<feature type="compositionally biased region" description="Basic and acidic residues" evidence="4">
    <location>
        <begin position="64"/>
        <end position="83"/>
    </location>
</feature>
<dbReference type="CDD" id="cd07377">
    <property type="entry name" value="WHTH_GntR"/>
    <property type="match status" value="1"/>
</dbReference>
<dbReference type="PROSITE" id="PS50949">
    <property type="entry name" value="HTH_GNTR"/>
    <property type="match status" value="1"/>
</dbReference>
<evidence type="ECO:0000259" key="5">
    <source>
        <dbReference type="PROSITE" id="PS50949"/>
    </source>
</evidence>
<dbReference type="InterPro" id="IPR050679">
    <property type="entry name" value="Bact_HTH_transcr_reg"/>
</dbReference>
<proteinExistence type="predicted"/>
<dbReference type="HOGENOM" id="CLU_2048609_0_0_11"/>
<evidence type="ECO:0000256" key="1">
    <source>
        <dbReference type="ARBA" id="ARBA00023015"/>
    </source>
</evidence>
<dbReference type="STRING" id="469371.Tbis_1646"/>
<name>D6YAZ3_THEBD</name>
<dbReference type="GO" id="GO:0003700">
    <property type="term" value="F:DNA-binding transcription factor activity"/>
    <property type="evidence" value="ECO:0007669"/>
    <property type="project" value="InterPro"/>
</dbReference>
<dbReference type="GO" id="GO:0003677">
    <property type="term" value="F:DNA binding"/>
    <property type="evidence" value="ECO:0007669"/>
    <property type="project" value="UniProtKB-KW"/>
</dbReference>
<keyword evidence="3" id="KW-0804">Transcription</keyword>
<dbReference type="InterPro" id="IPR036390">
    <property type="entry name" value="WH_DNA-bd_sf"/>
</dbReference>
<reference evidence="6 7" key="1">
    <citation type="submission" date="2010-01" db="EMBL/GenBank/DDBJ databases">
        <title>The complete genome of Thermobispora bispora DSM 43833.</title>
        <authorList>
            <consortium name="US DOE Joint Genome Institute (JGI-PGF)"/>
            <person name="Lucas S."/>
            <person name="Copeland A."/>
            <person name="Lapidus A."/>
            <person name="Glavina del Rio T."/>
            <person name="Dalin E."/>
            <person name="Tice H."/>
            <person name="Bruce D."/>
            <person name="Goodwin L."/>
            <person name="Pitluck S."/>
            <person name="Kyrpides N."/>
            <person name="Mavromatis K."/>
            <person name="Ivanova N."/>
            <person name="Mikhailova N."/>
            <person name="Chertkov O."/>
            <person name="Brettin T."/>
            <person name="Detter J.C."/>
            <person name="Han C."/>
            <person name="Larimer F."/>
            <person name="Land M."/>
            <person name="Hauser L."/>
            <person name="Markowitz V."/>
            <person name="Cheng J.-F."/>
            <person name="Hugenholtz P."/>
            <person name="Woyke T."/>
            <person name="Wu D."/>
            <person name="Jando M."/>
            <person name="Schneider S."/>
            <person name="Klenk H.-P."/>
            <person name="Eisen J.A."/>
        </authorList>
    </citation>
    <scope>NUCLEOTIDE SEQUENCE [LARGE SCALE GENOMIC DNA]</scope>
    <source>
        <strain evidence="7">ATCC 19993 / DSM 43833 / CBS 139.67 / JCM 10125 / KCTC 9307 / NBRC 14880 / R51</strain>
    </source>
</reference>
<keyword evidence="2" id="KW-0238">DNA-binding</keyword>
<dbReference type="PANTHER" id="PTHR44846:SF17">
    <property type="entry name" value="GNTR-FAMILY TRANSCRIPTIONAL REGULATOR"/>
    <property type="match status" value="1"/>
</dbReference>
<evidence type="ECO:0000256" key="4">
    <source>
        <dbReference type="SAM" id="MobiDB-lite"/>
    </source>
</evidence>
<evidence type="ECO:0000313" key="7">
    <source>
        <dbReference type="Proteomes" id="UP000006640"/>
    </source>
</evidence>
<evidence type="ECO:0000313" key="6">
    <source>
        <dbReference type="EMBL" id="ADG88360.1"/>
    </source>
</evidence>
<dbReference type="EMBL" id="CP001874">
    <property type="protein sequence ID" value="ADG88360.1"/>
    <property type="molecule type" value="Genomic_DNA"/>
</dbReference>
<dbReference type="SMART" id="SM00345">
    <property type="entry name" value="HTH_GNTR"/>
    <property type="match status" value="1"/>
</dbReference>
<feature type="region of interest" description="Disordered" evidence="4">
    <location>
        <begin position="23"/>
        <end position="45"/>
    </location>
</feature>
<protein>
    <submittedName>
        <fullName evidence="6">Transcriptional regulator, GntR family</fullName>
    </submittedName>
</protein>
<dbReference type="Gene3D" id="1.10.10.10">
    <property type="entry name" value="Winged helix-like DNA-binding domain superfamily/Winged helix DNA-binding domain"/>
    <property type="match status" value="1"/>
</dbReference>
<sequence>MVVSRGSARAGVRQVVPRLWAEGGLTGAGRGTRPTVDETTGQGAEAPHRRLAAVLREQILSGRIEPDRPLPSEESLQREHGLGPEDVRRAIRLLSDEGLVYTLPGQGAFVSSRAEETGGG</sequence>
<evidence type="ECO:0000256" key="2">
    <source>
        <dbReference type="ARBA" id="ARBA00023125"/>
    </source>
</evidence>
<dbReference type="GO" id="GO:0045892">
    <property type="term" value="P:negative regulation of DNA-templated transcription"/>
    <property type="evidence" value="ECO:0007669"/>
    <property type="project" value="TreeGrafter"/>
</dbReference>
<feature type="region of interest" description="Disordered" evidence="4">
    <location>
        <begin position="62"/>
        <end position="83"/>
    </location>
</feature>
<organism evidence="6 7">
    <name type="scientific">Thermobispora bispora (strain ATCC 19993 / DSM 43833 / CBS 139.67 / JCM 10125 / KCTC 9307 / NBRC 14880 / R51)</name>
    <dbReference type="NCBI Taxonomy" id="469371"/>
    <lineage>
        <taxon>Bacteria</taxon>
        <taxon>Bacillati</taxon>
        <taxon>Actinomycetota</taxon>
        <taxon>Actinomycetes</taxon>
        <taxon>Streptosporangiales</taxon>
        <taxon>Streptosporangiaceae</taxon>
        <taxon>Thermobispora</taxon>
    </lineage>
</organism>
<dbReference type="InterPro" id="IPR036388">
    <property type="entry name" value="WH-like_DNA-bd_sf"/>
</dbReference>
<dbReference type="PANTHER" id="PTHR44846">
    <property type="entry name" value="MANNOSYL-D-GLYCERATE TRANSPORT/METABOLISM SYSTEM REPRESSOR MNGR-RELATED"/>
    <property type="match status" value="1"/>
</dbReference>
<dbReference type="KEGG" id="tbi:Tbis_1646"/>
<dbReference type="SUPFAM" id="SSF46785">
    <property type="entry name" value="Winged helix' DNA-binding domain"/>
    <property type="match status" value="1"/>
</dbReference>
<accession>D6YAZ3</accession>
<gene>
    <name evidence="6" type="ordered locus">Tbis_1646</name>
</gene>
<keyword evidence="1" id="KW-0805">Transcription regulation</keyword>
<keyword evidence="7" id="KW-1185">Reference proteome</keyword>
<dbReference type="Proteomes" id="UP000006640">
    <property type="component" value="Chromosome"/>
</dbReference>
<dbReference type="AlphaFoldDB" id="D6YAZ3"/>